<dbReference type="EMBL" id="CAJVQA010003788">
    <property type="protein sequence ID" value="CAG8583489.1"/>
    <property type="molecule type" value="Genomic_DNA"/>
</dbReference>
<sequence length="132" mass="15139">MMAAKETAINFCTKRISLANIRPEILTEVHKFPFPFQKLITEEVHAISKRLEEGKCAPNLASAECSYRFFNRTFEEGGMEVYQTCSIVEVPVIQNSVEKKAAEKSQSRMNELFERTQDCYYKLAEESIDEAS</sequence>
<evidence type="ECO:0000313" key="1">
    <source>
        <dbReference type="EMBL" id="CAG8583489.1"/>
    </source>
</evidence>
<reference evidence="1" key="1">
    <citation type="submission" date="2021-06" db="EMBL/GenBank/DDBJ databases">
        <authorList>
            <person name="Kallberg Y."/>
            <person name="Tangrot J."/>
            <person name="Rosling A."/>
        </authorList>
    </citation>
    <scope>NUCLEOTIDE SEQUENCE</scope>
    <source>
        <strain evidence="1">FL966</strain>
    </source>
</reference>
<dbReference type="OrthoDB" id="5330842at2759"/>
<organism evidence="1 2">
    <name type="scientific">Cetraspora pellucida</name>
    <dbReference type="NCBI Taxonomy" id="1433469"/>
    <lineage>
        <taxon>Eukaryota</taxon>
        <taxon>Fungi</taxon>
        <taxon>Fungi incertae sedis</taxon>
        <taxon>Mucoromycota</taxon>
        <taxon>Glomeromycotina</taxon>
        <taxon>Glomeromycetes</taxon>
        <taxon>Diversisporales</taxon>
        <taxon>Gigasporaceae</taxon>
        <taxon>Cetraspora</taxon>
    </lineage>
</organism>
<evidence type="ECO:0000313" key="2">
    <source>
        <dbReference type="Proteomes" id="UP000789759"/>
    </source>
</evidence>
<comment type="caution">
    <text evidence="1">The sequence shown here is derived from an EMBL/GenBank/DDBJ whole genome shotgun (WGS) entry which is preliminary data.</text>
</comment>
<proteinExistence type="predicted"/>
<accession>A0A9N9BZ72</accession>
<gene>
    <name evidence="1" type="ORF">CPELLU_LOCUS6204</name>
</gene>
<keyword evidence="2" id="KW-1185">Reference proteome</keyword>
<name>A0A9N9BZ72_9GLOM</name>
<dbReference type="AlphaFoldDB" id="A0A9N9BZ72"/>
<protein>
    <submittedName>
        <fullName evidence="1">13906_t:CDS:1</fullName>
    </submittedName>
</protein>
<dbReference type="Proteomes" id="UP000789759">
    <property type="component" value="Unassembled WGS sequence"/>
</dbReference>